<organism evidence="1 2">
    <name type="scientific">Gossypium australe</name>
    <dbReference type="NCBI Taxonomy" id="47621"/>
    <lineage>
        <taxon>Eukaryota</taxon>
        <taxon>Viridiplantae</taxon>
        <taxon>Streptophyta</taxon>
        <taxon>Embryophyta</taxon>
        <taxon>Tracheophyta</taxon>
        <taxon>Spermatophyta</taxon>
        <taxon>Magnoliopsida</taxon>
        <taxon>eudicotyledons</taxon>
        <taxon>Gunneridae</taxon>
        <taxon>Pentapetalae</taxon>
        <taxon>rosids</taxon>
        <taxon>malvids</taxon>
        <taxon>Malvales</taxon>
        <taxon>Malvaceae</taxon>
        <taxon>Malvoideae</taxon>
        <taxon>Gossypium</taxon>
    </lineage>
</organism>
<dbReference type="Proteomes" id="UP000325315">
    <property type="component" value="Unassembled WGS sequence"/>
</dbReference>
<accession>A0A5B6X1Q3</accession>
<proteinExistence type="predicted"/>
<dbReference type="EMBL" id="SMMG02000001">
    <property type="protein sequence ID" value="KAA3487012.1"/>
    <property type="molecule type" value="Genomic_DNA"/>
</dbReference>
<keyword evidence="2" id="KW-1185">Reference proteome</keyword>
<gene>
    <name evidence="1" type="ORF">EPI10_030869</name>
</gene>
<sequence length="90" mass="10564">MHPGSNKMHNDLKPYYWWTRSCPSIWCANKSKQNIRLFLDCCNSFRFLSGNENESSWILCRVDYSTKKLVELYIVKVVSLQKVSLSIISN</sequence>
<evidence type="ECO:0000313" key="2">
    <source>
        <dbReference type="Proteomes" id="UP000325315"/>
    </source>
</evidence>
<comment type="caution">
    <text evidence="1">The sequence shown here is derived from an EMBL/GenBank/DDBJ whole genome shotgun (WGS) entry which is preliminary data.</text>
</comment>
<name>A0A5B6X1Q3_9ROSI</name>
<dbReference type="AlphaFoldDB" id="A0A5B6X1Q3"/>
<evidence type="ECO:0000313" key="1">
    <source>
        <dbReference type="EMBL" id="KAA3487012.1"/>
    </source>
</evidence>
<protein>
    <submittedName>
        <fullName evidence="1">Putative retrotransposon protein</fullName>
    </submittedName>
</protein>
<reference evidence="2" key="1">
    <citation type="journal article" date="2019" name="Plant Biotechnol. J.">
        <title>Genome sequencing of the Australian wild diploid species Gossypium australe highlights disease resistance and delayed gland morphogenesis.</title>
        <authorList>
            <person name="Cai Y."/>
            <person name="Cai X."/>
            <person name="Wang Q."/>
            <person name="Wang P."/>
            <person name="Zhang Y."/>
            <person name="Cai C."/>
            <person name="Xu Y."/>
            <person name="Wang K."/>
            <person name="Zhou Z."/>
            <person name="Wang C."/>
            <person name="Geng S."/>
            <person name="Li B."/>
            <person name="Dong Q."/>
            <person name="Hou Y."/>
            <person name="Wang H."/>
            <person name="Ai P."/>
            <person name="Liu Z."/>
            <person name="Yi F."/>
            <person name="Sun M."/>
            <person name="An G."/>
            <person name="Cheng J."/>
            <person name="Zhang Y."/>
            <person name="Shi Q."/>
            <person name="Xie Y."/>
            <person name="Shi X."/>
            <person name="Chang Y."/>
            <person name="Huang F."/>
            <person name="Chen Y."/>
            <person name="Hong S."/>
            <person name="Mi L."/>
            <person name="Sun Q."/>
            <person name="Zhang L."/>
            <person name="Zhou B."/>
            <person name="Peng R."/>
            <person name="Zhang X."/>
            <person name="Liu F."/>
        </authorList>
    </citation>
    <scope>NUCLEOTIDE SEQUENCE [LARGE SCALE GENOMIC DNA]</scope>
    <source>
        <strain evidence="2">cv. PA1801</strain>
    </source>
</reference>